<reference evidence="1" key="1">
    <citation type="submission" date="2023-04" db="EMBL/GenBank/DDBJ databases">
        <authorList>
            <consortium name="ELIXIR-Norway"/>
        </authorList>
    </citation>
    <scope>NUCLEOTIDE SEQUENCE [LARGE SCALE GENOMIC DNA]</scope>
</reference>
<gene>
    <name evidence="1" type="ORF">MRATA1EN1_LOCUS10969</name>
</gene>
<dbReference type="EMBL" id="OX459956">
    <property type="protein sequence ID" value="CAI9162007.1"/>
    <property type="molecule type" value="Genomic_DNA"/>
</dbReference>
<name>A0ABN8YKA4_RANTA</name>
<sequence length="82" mass="8673">MLGYTAELRVHAREVSGSASAMAKGTKVLKVLLSLVGQGVAAALKWKNANKYGTGADEFRLLWKQLGAVGKASDLEPDLDLS</sequence>
<dbReference type="Proteomes" id="UP001176941">
    <property type="component" value="Chromosome 20"/>
</dbReference>
<proteinExistence type="predicted"/>
<accession>A0ABN8YKA4</accession>
<organism evidence="1 2">
    <name type="scientific">Rangifer tarandus platyrhynchus</name>
    <name type="common">Svalbard reindeer</name>
    <dbReference type="NCBI Taxonomy" id="3082113"/>
    <lineage>
        <taxon>Eukaryota</taxon>
        <taxon>Metazoa</taxon>
        <taxon>Chordata</taxon>
        <taxon>Craniata</taxon>
        <taxon>Vertebrata</taxon>
        <taxon>Euteleostomi</taxon>
        <taxon>Mammalia</taxon>
        <taxon>Eutheria</taxon>
        <taxon>Laurasiatheria</taxon>
        <taxon>Artiodactyla</taxon>
        <taxon>Ruminantia</taxon>
        <taxon>Pecora</taxon>
        <taxon>Cervidae</taxon>
        <taxon>Odocoileinae</taxon>
        <taxon>Rangifer</taxon>
    </lineage>
</organism>
<evidence type="ECO:0000313" key="1">
    <source>
        <dbReference type="EMBL" id="CAI9162007.1"/>
    </source>
</evidence>
<keyword evidence="2" id="KW-1185">Reference proteome</keyword>
<evidence type="ECO:0000313" key="2">
    <source>
        <dbReference type="Proteomes" id="UP001176941"/>
    </source>
</evidence>
<protein>
    <submittedName>
        <fullName evidence="1">Uncharacterized protein</fullName>
    </submittedName>
</protein>